<name>A0A0J9ET26_AJEDA</name>
<feature type="non-terminal residue" evidence="1">
    <location>
        <position position="1"/>
    </location>
</feature>
<evidence type="ECO:0000313" key="1">
    <source>
        <dbReference type="EMBL" id="KMW69197.1"/>
    </source>
</evidence>
<feature type="non-terminal residue" evidence="1">
    <location>
        <position position="55"/>
    </location>
</feature>
<organism evidence="1">
    <name type="scientific">Ajellomyces dermatitidis (strain ATCC 18188 / CBS 674.68)</name>
    <name type="common">Blastomyces dermatitidis</name>
    <dbReference type="NCBI Taxonomy" id="653446"/>
    <lineage>
        <taxon>Eukaryota</taxon>
        <taxon>Fungi</taxon>
        <taxon>Dikarya</taxon>
        <taxon>Ascomycota</taxon>
        <taxon>Pezizomycotina</taxon>
        <taxon>Eurotiomycetes</taxon>
        <taxon>Eurotiomycetidae</taxon>
        <taxon>Onygenales</taxon>
        <taxon>Ajellomycetaceae</taxon>
        <taxon>Blastomyces</taxon>
    </lineage>
</organism>
<dbReference type="EMBL" id="GG749609">
    <property type="protein sequence ID" value="KMW69197.1"/>
    <property type="molecule type" value="Genomic_DNA"/>
</dbReference>
<accession>A0A0J9ET26</accession>
<dbReference type="AlphaFoldDB" id="A0A0J9ET26"/>
<protein>
    <submittedName>
        <fullName evidence="1">Uncharacterized protein</fullName>
    </submittedName>
</protein>
<dbReference type="Proteomes" id="UP000007802">
    <property type="component" value="Unassembled WGS sequence"/>
</dbReference>
<reference evidence="1" key="1">
    <citation type="submission" date="2010-03" db="EMBL/GenBank/DDBJ databases">
        <title>Annotation of Blastomyces dermatitidis strain ATCC 18188.</title>
        <authorList>
            <consortium name="The Broad Institute Genome Sequencing Platform"/>
            <consortium name="Broad Institute Genome Sequencing Center for Infectious Disease."/>
            <person name="Cuomo C."/>
            <person name="Klein B."/>
            <person name="Sullivan T."/>
            <person name="Heitman J."/>
            <person name="Young S."/>
            <person name="Zeng Q."/>
            <person name="Gargeya S."/>
            <person name="Alvarado L."/>
            <person name="Berlin A.M."/>
            <person name="Chapman S.B."/>
            <person name="Chen Z."/>
            <person name="Freedman E."/>
            <person name="Gellesch M."/>
            <person name="Goldberg J."/>
            <person name="Griggs A."/>
            <person name="Gujja S."/>
            <person name="Heilman E."/>
            <person name="Heiman D."/>
            <person name="Howarth C."/>
            <person name="Mehta T."/>
            <person name="Neiman D."/>
            <person name="Pearson M."/>
            <person name="Roberts A."/>
            <person name="Saif S."/>
            <person name="Shea T."/>
            <person name="Shenoy N."/>
            <person name="Sisk P."/>
            <person name="Stolte C."/>
            <person name="Sykes S."/>
            <person name="White J."/>
            <person name="Yandava C."/>
            <person name="Haas B."/>
            <person name="Nusbaum C."/>
            <person name="Birren B."/>
        </authorList>
    </citation>
    <scope>NUCLEOTIDE SEQUENCE</scope>
    <source>
        <strain evidence="1">ATCC 18188</strain>
    </source>
</reference>
<gene>
    <name evidence="1" type="ORF">BDDG_13362</name>
</gene>
<sequence>IHIALITWILRVSKNSSLIDNEIAEMHHSMRIIDREPRHICIYLVRDCADRERMI</sequence>
<proteinExistence type="predicted"/>